<dbReference type="AlphaFoldDB" id="A0A816X8S9"/>
<organism evidence="1">
    <name type="scientific">Brassica napus</name>
    <name type="common">Rape</name>
    <dbReference type="NCBI Taxonomy" id="3708"/>
    <lineage>
        <taxon>Eukaryota</taxon>
        <taxon>Viridiplantae</taxon>
        <taxon>Streptophyta</taxon>
        <taxon>Embryophyta</taxon>
        <taxon>Tracheophyta</taxon>
        <taxon>Spermatophyta</taxon>
        <taxon>Magnoliopsida</taxon>
        <taxon>eudicotyledons</taxon>
        <taxon>Gunneridae</taxon>
        <taxon>Pentapetalae</taxon>
        <taxon>rosids</taxon>
        <taxon>malvids</taxon>
        <taxon>Brassicales</taxon>
        <taxon>Brassicaceae</taxon>
        <taxon>Brassiceae</taxon>
        <taxon>Brassica</taxon>
    </lineage>
</organism>
<proteinExistence type="predicted"/>
<reference evidence="1" key="1">
    <citation type="submission" date="2021-01" db="EMBL/GenBank/DDBJ databases">
        <authorList>
            <consortium name="Genoscope - CEA"/>
            <person name="William W."/>
        </authorList>
    </citation>
    <scope>NUCLEOTIDE SEQUENCE</scope>
</reference>
<accession>A0A816X8S9</accession>
<name>A0A816X8S9_BRANA</name>
<dbReference type="Proteomes" id="UP001295469">
    <property type="component" value="Chromosome A02"/>
</dbReference>
<evidence type="ECO:0000313" key="1">
    <source>
        <dbReference type="EMBL" id="CAF2143970.1"/>
    </source>
</evidence>
<protein>
    <submittedName>
        <fullName evidence="1">(rape) hypothetical protein</fullName>
    </submittedName>
</protein>
<sequence length="94" mass="10655">MFPTPAIRPTPALHLMHFLVPSSTQSHKGKYTENKWSVHDEVAHLVRILWANCHAHGFDARRRRTAHSVTKCGTGCWALFPAQVKLSRVKWTAA</sequence>
<dbReference type="EMBL" id="HG994356">
    <property type="protein sequence ID" value="CAF2143970.1"/>
    <property type="molecule type" value="Genomic_DNA"/>
</dbReference>
<gene>
    <name evidence="1" type="ORF">DARMORV10_A02P37050.1</name>
</gene>